<dbReference type="RefSeq" id="WP_073419156.1">
    <property type="nucleotide sequence ID" value="NZ_FQVX01000001.1"/>
</dbReference>
<keyword evidence="2" id="KW-1185">Reference proteome</keyword>
<evidence type="ECO:0008006" key="3">
    <source>
        <dbReference type="Google" id="ProtNLM"/>
    </source>
</evidence>
<protein>
    <recommendedName>
        <fullName evidence="3">(2Fe-2S) ferredoxin</fullName>
    </recommendedName>
</protein>
<dbReference type="OrthoDB" id="4943016at2"/>
<evidence type="ECO:0000313" key="1">
    <source>
        <dbReference type="EMBL" id="SHF91439.1"/>
    </source>
</evidence>
<name>A0A1M5FJ42_9ACTN</name>
<dbReference type="EMBL" id="FQVX01000001">
    <property type="protein sequence ID" value="SHF91439.1"/>
    <property type="molecule type" value="Genomic_DNA"/>
</dbReference>
<dbReference type="Proteomes" id="UP000184471">
    <property type="component" value="Unassembled WGS sequence"/>
</dbReference>
<accession>A0A1M5FJ42</accession>
<dbReference type="STRING" id="1070870.SAMN05444351_1261"/>
<proteinExistence type="predicted"/>
<gene>
    <name evidence="1" type="ORF">SAMN05444351_1261</name>
</gene>
<reference evidence="1 2" key="1">
    <citation type="submission" date="2016-11" db="EMBL/GenBank/DDBJ databases">
        <authorList>
            <person name="Jaros S."/>
            <person name="Januszkiewicz K."/>
            <person name="Wedrychowicz H."/>
        </authorList>
    </citation>
    <scope>NUCLEOTIDE SEQUENCE [LARGE SCALE GENOMIC DNA]</scope>
    <source>
        <strain evidence="1 2">DSM 45408</strain>
    </source>
</reference>
<evidence type="ECO:0000313" key="2">
    <source>
        <dbReference type="Proteomes" id="UP000184471"/>
    </source>
</evidence>
<sequence>MAAPVRQRVTDPGGPVLALCLGRRCSALRELSGTSGTVEALREAVARTRGAVLVTAGCLGPCALAAVGAVAHRDGESGCSGRTVWLAGVHEGERADALAGWIGAGGPAPDEDPDAGLPVPLVPAVAGLGPPMRLGG</sequence>
<organism evidence="1 2">
    <name type="scientific">Geodermatophilus nigrescens</name>
    <dbReference type="NCBI Taxonomy" id="1070870"/>
    <lineage>
        <taxon>Bacteria</taxon>
        <taxon>Bacillati</taxon>
        <taxon>Actinomycetota</taxon>
        <taxon>Actinomycetes</taxon>
        <taxon>Geodermatophilales</taxon>
        <taxon>Geodermatophilaceae</taxon>
        <taxon>Geodermatophilus</taxon>
    </lineage>
</organism>
<dbReference type="AlphaFoldDB" id="A0A1M5FJ42"/>